<dbReference type="Proteomes" id="UP000015455">
    <property type="component" value="Unassembled WGS sequence"/>
</dbReference>
<evidence type="ECO:0000256" key="1">
    <source>
        <dbReference type="ARBA" id="ARBA00023125"/>
    </source>
</evidence>
<reference evidence="2 3" key="1">
    <citation type="submission" date="2013-06" db="EMBL/GenBank/DDBJ databases">
        <title>Draft genome sequence of Thauera terpenica.</title>
        <authorList>
            <person name="Liu B."/>
            <person name="Frostegard A.H."/>
            <person name="Shapleigh J.P."/>
        </authorList>
    </citation>
    <scope>NUCLEOTIDE SEQUENCE [LARGE SCALE GENOMIC DNA]</scope>
    <source>
        <strain evidence="2 3">58Eu</strain>
    </source>
</reference>
<dbReference type="AlphaFoldDB" id="S9ZNC5"/>
<dbReference type="PANTHER" id="PTHR33221">
    <property type="entry name" value="WINGED HELIX-TURN-HELIX TRANSCRIPTIONAL REGULATOR, RRF2 FAMILY"/>
    <property type="match status" value="1"/>
</dbReference>
<dbReference type="PANTHER" id="PTHR33221:SF4">
    <property type="entry name" value="HTH-TYPE TRANSCRIPTIONAL REPRESSOR NSRR"/>
    <property type="match status" value="1"/>
</dbReference>
<evidence type="ECO:0000313" key="2">
    <source>
        <dbReference type="EMBL" id="EPZ14997.1"/>
    </source>
</evidence>
<dbReference type="InterPro" id="IPR036390">
    <property type="entry name" value="WH_DNA-bd_sf"/>
</dbReference>
<protein>
    <recommendedName>
        <fullName evidence="4">Rrf2 family transcriptional regulator</fullName>
    </recommendedName>
</protein>
<dbReference type="Pfam" id="PF02082">
    <property type="entry name" value="Rrf2"/>
    <property type="match status" value="1"/>
</dbReference>
<proteinExistence type="predicted"/>
<dbReference type="eggNOG" id="COG1959">
    <property type="taxonomic scope" value="Bacteria"/>
</dbReference>
<dbReference type="GO" id="GO:0003677">
    <property type="term" value="F:DNA binding"/>
    <property type="evidence" value="ECO:0007669"/>
    <property type="project" value="UniProtKB-KW"/>
</dbReference>
<dbReference type="Gene3D" id="1.10.10.10">
    <property type="entry name" value="Winged helix-like DNA-binding domain superfamily/Winged helix DNA-binding domain"/>
    <property type="match status" value="1"/>
</dbReference>
<sequence>MLRLQAPPVVRGVPIDLHAHADYARTGLFPWLARTMKLTVYTDYTLRVLMYLSLRHESGALTTIEEIAAAYDISRNHLMKIVHQMGAAGLLETVRGRSGGVRLARDPAAISIGMVVRLAEGDFSLVECFEAGKENCCTISPACNLTRGLRRALDAFMFELDRMTLRDAVAAPSVAASLLGIDDSQRRIIPLVPASASRTSRSAG</sequence>
<dbReference type="InterPro" id="IPR036388">
    <property type="entry name" value="WH-like_DNA-bd_sf"/>
</dbReference>
<evidence type="ECO:0000313" key="3">
    <source>
        <dbReference type="Proteomes" id="UP000015455"/>
    </source>
</evidence>
<gene>
    <name evidence="2" type="ORF">M622_17320</name>
</gene>
<dbReference type="SUPFAM" id="SSF46785">
    <property type="entry name" value="Winged helix' DNA-binding domain"/>
    <property type="match status" value="1"/>
</dbReference>
<keyword evidence="1" id="KW-0238">DNA-binding</keyword>
<keyword evidence="3" id="KW-1185">Reference proteome</keyword>
<comment type="caution">
    <text evidence="2">The sequence shown here is derived from an EMBL/GenBank/DDBJ whole genome shotgun (WGS) entry which is preliminary data.</text>
</comment>
<dbReference type="PROSITE" id="PS51197">
    <property type="entry name" value="HTH_RRF2_2"/>
    <property type="match status" value="1"/>
</dbReference>
<dbReference type="GO" id="GO:0005829">
    <property type="term" value="C:cytosol"/>
    <property type="evidence" value="ECO:0007669"/>
    <property type="project" value="TreeGrafter"/>
</dbReference>
<evidence type="ECO:0008006" key="4">
    <source>
        <dbReference type="Google" id="ProtNLM"/>
    </source>
</evidence>
<dbReference type="STRING" id="1348657.M622_17320"/>
<organism evidence="2 3">
    <name type="scientific">Thauera terpenica 58Eu</name>
    <dbReference type="NCBI Taxonomy" id="1348657"/>
    <lineage>
        <taxon>Bacteria</taxon>
        <taxon>Pseudomonadati</taxon>
        <taxon>Pseudomonadota</taxon>
        <taxon>Betaproteobacteria</taxon>
        <taxon>Rhodocyclales</taxon>
        <taxon>Zoogloeaceae</taxon>
        <taxon>Thauera</taxon>
    </lineage>
</organism>
<dbReference type="NCBIfam" id="TIGR00738">
    <property type="entry name" value="rrf2_super"/>
    <property type="match status" value="1"/>
</dbReference>
<dbReference type="GO" id="GO:0003700">
    <property type="term" value="F:DNA-binding transcription factor activity"/>
    <property type="evidence" value="ECO:0007669"/>
    <property type="project" value="TreeGrafter"/>
</dbReference>
<dbReference type="EMBL" id="ATJV01000065">
    <property type="protein sequence ID" value="EPZ14997.1"/>
    <property type="molecule type" value="Genomic_DNA"/>
</dbReference>
<accession>S9ZNC5</accession>
<dbReference type="InterPro" id="IPR000944">
    <property type="entry name" value="Tscrpt_reg_Rrf2"/>
</dbReference>
<name>S9ZNC5_9RHOO</name>